<evidence type="ECO:0000313" key="3">
    <source>
        <dbReference type="Proteomes" id="UP001241758"/>
    </source>
</evidence>
<proteinExistence type="predicted"/>
<keyword evidence="3" id="KW-1185">Reference proteome</keyword>
<dbReference type="CDD" id="cd20292">
    <property type="entry name" value="cupin_QdtA-like"/>
    <property type="match status" value="1"/>
</dbReference>
<dbReference type="SUPFAM" id="SSF51182">
    <property type="entry name" value="RmlC-like cupins"/>
    <property type="match status" value="1"/>
</dbReference>
<gene>
    <name evidence="2" type="ORF">QLQ12_32415</name>
</gene>
<evidence type="ECO:0000259" key="1">
    <source>
        <dbReference type="Pfam" id="PF05523"/>
    </source>
</evidence>
<dbReference type="RefSeq" id="WP_282764347.1">
    <property type="nucleotide sequence ID" value="NZ_JASCTH010000025.1"/>
</dbReference>
<dbReference type="Proteomes" id="UP001241758">
    <property type="component" value="Unassembled WGS sequence"/>
</dbReference>
<sequence length="129" mass="14875">MDLTTFTNPDGRLSVIEGSEDVDFAIERIYYLYDVPATAARGAHGHRELQQLIVAVHGQMEARLDDGYRRWSYLLDRPDRGLYIGPMLWRDLVNFSPGAVTLVLASQHYDANDYYHDLDEFRAAARRLR</sequence>
<dbReference type="Pfam" id="PF05523">
    <property type="entry name" value="FdtA"/>
    <property type="match status" value="1"/>
</dbReference>
<dbReference type="InterPro" id="IPR008894">
    <property type="entry name" value="QdtA_cupin_dom"/>
</dbReference>
<comment type="caution">
    <text evidence="2">The sequence shown here is derived from an EMBL/GenBank/DDBJ whole genome shotgun (WGS) entry which is preliminary data.</text>
</comment>
<dbReference type="InterPro" id="IPR011051">
    <property type="entry name" value="RmlC_Cupin_sf"/>
</dbReference>
<name>A0ABT6WUA5_9ACTN</name>
<reference evidence="2 3" key="1">
    <citation type="submission" date="2023-05" db="EMBL/GenBank/DDBJ databases">
        <title>Actinoplanes sp. NEAU-A12 genome sequencing.</title>
        <authorList>
            <person name="Wang Z.-S."/>
        </authorList>
    </citation>
    <scope>NUCLEOTIDE SEQUENCE [LARGE SCALE GENOMIC DNA]</scope>
    <source>
        <strain evidence="2 3">NEAU-A12</strain>
    </source>
</reference>
<accession>A0ABT6WUA5</accession>
<protein>
    <submittedName>
        <fullName evidence="2">FdtA/QdtA family cupin domain-containing protein</fullName>
    </submittedName>
</protein>
<evidence type="ECO:0000313" key="2">
    <source>
        <dbReference type="EMBL" id="MDI6103323.1"/>
    </source>
</evidence>
<dbReference type="InterPro" id="IPR014710">
    <property type="entry name" value="RmlC-like_jellyroll"/>
</dbReference>
<dbReference type="Gene3D" id="2.60.120.10">
    <property type="entry name" value="Jelly Rolls"/>
    <property type="match status" value="1"/>
</dbReference>
<feature type="domain" description="Sugar 3,4-ketoisomerase QdtA cupin" evidence="1">
    <location>
        <begin position="2"/>
        <end position="124"/>
    </location>
</feature>
<dbReference type="EMBL" id="JASCTH010000025">
    <property type="protein sequence ID" value="MDI6103323.1"/>
    <property type="molecule type" value="Genomic_DNA"/>
</dbReference>
<organism evidence="2 3">
    <name type="scientific">Actinoplanes sandaracinus</name>
    <dbReference type="NCBI Taxonomy" id="3045177"/>
    <lineage>
        <taxon>Bacteria</taxon>
        <taxon>Bacillati</taxon>
        <taxon>Actinomycetota</taxon>
        <taxon>Actinomycetes</taxon>
        <taxon>Micromonosporales</taxon>
        <taxon>Micromonosporaceae</taxon>
        <taxon>Actinoplanes</taxon>
    </lineage>
</organism>